<dbReference type="AlphaFoldDB" id="A0A5N8VIE6"/>
<dbReference type="InterPro" id="IPR022324">
    <property type="entry name" value="Bacilysin_exporter_BacE_put"/>
</dbReference>
<comment type="caution">
    <text evidence="9">The sequence shown here is derived from an EMBL/GenBank/DDBJ whole genome shotgun (WGS) entry which is preliminary data.</text>
</comment>
<keyword evidence="3 7" id="KW-0812">Transmembrane</keyword>
<feature type="region of interest" description="Disordered" evidence="6">
    <location>
        <begin position="413"/>
        <end position="445"/>
    </location>
</feature>
<evidence type="ECO:0000256" key="2">
    <source>
        <dbReference type="ARBA" id="ARBA00022475"/>
    </source>
</evidence>
<feature type="domain" description="Major facilitator superfamily (MFS) profile" evidence="8">
    <location>
        <begin position="223"/>
        <end position="445"/>
    </location>
</feature>
<accession>A0A5N8VIE6</accession>
<dbReference type="GO" id="GO:0005886">
    <property type="term" value="C:plasma membrane"/>
    <property type="evidence" value="ECO:0007669"/>
    <property type="project" value="UniProtKB-SubCell"/>
</dbReference>
<feature type="transmembrane region" description="Helical" evidence="7">
    <location>
        <begin position="74"/>
        <end position="96"/>
    </location>
</feature>
<gene>
    <name evidence="9" type="ORF">FNH09_26135</name>
</gene>
<evidence type="ECO:0000259" key="8">
    <source>
        <dbReference type="PROSITE" id="PS50850"/>
    </source>
</evidence>
<dbReference type="InterPro" id="IPR020846">
    <property type="entry name" value="MFS_dom"/>
</dbReference>
<keyword evidence="5 7" id="KW-0472">Membrane</keyword>
<keyword evidence="10" id="KW-1185">Reference proteome</keyword>
<evidence type="ECO:0000313" key="9">
    <source>
        <dbReference type="EMBL" id="MPY34596.1"/>
    </source>
</evidence>
<evidence type="ECO:0000256" key="1">
    <source>
        <dbReference type="ARBA" id="ARBA00004651"/>
    </source>
</evidence>
<dbReference type="EMBL" id="VJZD01000119">
    <property type="protein sequence ID" value="MPY34596.1"/>
    <property type="molecule type" value="Genomic_DNA"/>
</dbReference>
<evidence type="ECO:0000256" key="3">
    <source>
        <dbReference type="ARBA" id="ARBA00022692"/>
    </source>
</evidence>
<feature type="transmembrane region" description="Helical" evidence="7">
    <location>
        <begin position="383"/>
        <end position="402"/>
    </location>
</feature>
<organism evidence="9 10">
    <name type="scientific">Streptomyces adustus</name>
    <dbReference type="NCBI Taxonomy" id="1609272"/>
    <lineage>
        <taxon>Bacteria</taxon>
        <taxon>Bacillati</taxon>
        <taxon>Actinomycetota</taxon>
        <taxon>Actinomycetes</taxon>
        <taxon>Kitasatosporales</taxon>
        <taxon>Streptomycetaceae</taxon>
        <taxon>Streptomyces</taxon>
    </lineage>
</organism>
<dbReference type="Proteomes" id="UP000325849">
    <property type="component" value="Unassembled WGS sequence"/>
</dbReference>
<dbReference type="Pfam" id="PF07690">
    <property type="entry name" value="MFS_1"/>
    <property type="match status" value="1"/>
</dbReference>
<dbReference type="InterPro" id="IPR011701">
    <property type="entry name" value="MFS"/>
</dbReference>
<protein>
    <submittedName>
        <fullName evidence="9">MFS transporter</fullName>
    </submittedName>
</protein>
<dbReference type="PROSITE" id="PS50850">
    <property type="entry name" value="MFS"/>
    <property type="match status" value="1"/>
</dbReference>
<feature type="transmembrane region" description="Helical" evidence="7">
    <location>
        <begin position="21"/>
        <end position="39"/>
    </location>
</feature>
<dbReference type="Gene3D" id="1.20.1250.20">
    <property type="entry name" value="MFS general substrate transporter like domains"/>
    <property type="match status" value="1"/>
</dbReference>
<feature type="transmembrane region" description="Helical" evidence="7">
    <location>
        <begin position="290"/>
        <end position="309"/>
    </location>
</feature>
<evidence type="ECO:0000256" key="6">
    <source>
        <dbReference type="SAM" id="MobiDB-lite"/>
    </source>
</evidence>
<evidence type="ECO:0000313" key="10">
    <source>
        <dbReference type="Proteomes" id="UP000325849"/>
    </source>
</evidence>
<dbReference type="RefSeq" id="WP_152892177.1">
    <property type="nucleotide sequence ID" value="NZ_VJZD01000119.1"/>
</dbReference>
<dbReference type="PANTHER" id="PTHR23513">
    <property type="entry name" value="INTEGRAL MEMBRANE EFFLUX PROTEIN-RELATED"/>
    <property type="match status" value="1"/>
</dbReference>
<comment type="subcellular location">
    <subcellularLocation>
        <location evidence="1">Cell membrane</location>
        <topology evidence="1">Multi-pass membrane protein</topology>
    </subcellularLocation>
</comment>
<feature type="transmembrane region" description="Helical" evidence="7">
    <location>
        <begin position="223"/>
        <end position="248"/>
    </location>
</feature>
<feature type="compositionally biased region" description="Acidic residues" evidence="6">
    <location>
        <begin position="424"/>
        <end position="437"/>
    </location>
</feature>
<reference evidence="9 10" key="1">
    <citation type="submission" date="2019-07" db="EMBL/GenBank/DDBJ databases">
        <title>New species of Amycolatopsis and Streptomyces.</title>
        <authorList>
            <person name="Duangmal K."/>
            <person name="Teo W.F.A."/>
            <person name="Lipun K."/>
        </authorList>
    </citation>
    <scope>NUCLEOTIDE SEQUENCE [LARGE SCALE GENOMIC DNA]</scope>
    <source>
        <strain evidence="9 10">NBRC 109810</strain>
    </source>
</reference>
<dbReference type="PRINTS" id="PR01988">
    <property type="entry name" value="EXPORTERBACE"/>
</dbReference>
<dbReference type="CDD" id="cd06173">
    <property type="entry name" value="MFS_MefA_like"/>
    <property type="match status" value="1"/>
</dbReference>
<name>A0A5N8VIE6_9ACTN</name>
<keyword evidence="2" id="KW-1003">Cell membrane</keyword>
<evidence type="ECO:0000256" key="7">
    <source>
        <dbReference type="SAM" id="Phobius"/>
    </source>
</evidence>
<feature type="transmembrane region" description="Helical" evidence="7">
    <location>
        <begin position="315"/>
        <end position="333"/>
    </location>
</feature>
<keyword evidence="4 7" id="KW-1133">Transmembrane helix</keyword>
<sequence>MRVTQNPDFRRLRAAQGVSQIGSQIGFLALPLAALQVLHASVFEVSVLTAVQIVPFLLIGLPAGVWVDRMRRRPVLIGTDLFRGVLLLTVPLAYALDTLTLGQLYVVAFGQGVATVFFDVAYQSYLPDVVEADQLTEGNAQLELARSASQLIGPSAGGWLISALKAPVALGADALSFLFSAFMVSRIPADREKPVVRDGNRTTWTVLWKEVGEGLTFVRHHRLLAPLAGVGGLLNFSYGMVAAIFTTYTVRELGFSAGKLGTLMAIGSLGVVVGAVVVRRLSQRLGTGPSIVLGALLNGVGPLFTPAAPASAPEAVITCGLFLQSFGVVLFNVNQVSLRQSITPRALMGRMTATIRFVMWGTLPVGSLCAGALASNIGLHRALWVSAAVGALAFLGALFSGVRTVGTNEVPLPVPAAGTTADDSTADDTAALDEDAEQYDRADAR</sequence>
<proteinExistence type="predicted"/>
<evidence type="ECO:0000256" key="4">
    <source>
        <dbReference type="ARBA" id="ARBA00022989"/>
    </source>
</evidence>
<feature type="transmembrane region" description="Helical" evidence="7">
    <location>
        <begin position="354"/>
        <end position="377"/>
    </location>
</feature>
<dbReference type="GO" id="GO:0022857">
    <property type="term" value="F:transmembrane transporter activity"/>
    <property type="evidence" value="ECO:0007669"/>
    <property type="project" value="InterPro"/>
</dbReference>
<feature type="transmembrane region" description="Helical" evidence="7">
    <location>
        <begin position="45"/>
        <end position="67"/>
    </location>
</feature>
<dbReference type="PANTHER" id="PTHR23513:SF6">
    <property type="entry name" value="MAJOR FACILITATOR SUPERFAMILY ASSOCIATED DOMAIN-CONTAINING PROTEIN"/>
    <property type="match status" value="1"/>
</dbReference>
<dbReference type="OrthoDB" id="9815525at2"/>
<dbReference type="SUPFAM" id="SSF103473">
    <property type="entry name" value="MFS general substrate transporter"/>
    <property type="match status" value="1"/>
</dbReference>
<feature type="transmembrane region" description="Helical" evidence="7">
    <location>
        <begin position="260"/>
        <end position="278"/>
    </location>
</feature>
<feature type="transmembrane region" description="Helical" evidence="7">
    <location>
        <begin position="102"/>
        <end position="122"/>
    </location>
</feature>
<dbReference type="InterPro" id="IPR036259">
    <property type="entry name" value="MFS_trans_sf"/>
</dbReference>
<evidence type="ECO:0000256" key="5">
    <source>
        <dbReference type="ARBA" id="ARBA00023136"/>
    </source>
</evidence>